<feature type="domain" description="FAD-binding" evidence="1">
    <location>
        <begin position="25"/>
        <end position="334"/>
    </location>
</feature>
<dbReference type="PANTHER" id="PTHR43747:SF1">
    <property type="entry name" value="SLR1998 PROTEIN"/>
    <property type="match status" value="1"/>
</dbReference>
<dbReference type="Gene3D" id="3.50.50.60">
    <property type="entry name" value="FAD/NAD(P)-binding domain"/>
    <property type="match status" value="1"/>
</dbReference>
<reference evidence="2 3" key="1">
    <citation type="submission" date="2019-02" db="EMBL/GenBank/DDBJ databases">
        <title>Deep-cultivation of Planctomycetes and their phenomic and genomic characterization uncovers novel biology.</title>
        <authorList>
            <person name="Wiegand S."/>
            <person name="Jogler M."/>
            <person name="Boedeker C."/>
            <person name="Pinto D."/>
            <person name="Vollmers J."/>
            <person name="Rivas-Marin E."/>
            <person name="Kohn T."/>
            <person name="Peeters S.H."/>
            <person name="Heuer A."/>
            <person name="Rast P."/>
            <person name="Oberbeckmann S."/>
            <person name="Bunk B."/>
            <person name="Jeske O."/>
            <person name="Meyerdierks A."/>
            <person name="Storesund J.E."/>
            <person name="Kallscheuer N."/>
            <person name="Luecker S."/>
            <person name="Lage O.M."/>
            <person name="Pohl T."/>
            <person name="Merkel B.J."/>
            <person name="Hornburger P."/>
            <person name="Mueller R.-W."/>
            <person name="Bruemmer F."/>
            <person name="Labrenz M."/>
            <person name="Spormann A.M."/>
            <person name="Op den Camp H."/>
            <person name="Overmann J."/>
            <person name="Amann R."/>
            <person name="Jetten M.S.M."/>
            <person name="Mascher T."/>
            <person name="Medema M.H."/>
            <person name="Devos D.P."/>
            <person name="Kaster A.-K."/>
            <person name="Ovreas L."/>
            <person name="Rohde M."/>
            <person name="Galperin M.Y."/>
            <person name="Jogler C."/>
        </authorList>
    </citation>
    <scope>NUCLEOTIDE SEQUENCE [LARGE SCALE GENOMIC DNA]</scope>
    <source>
        <strain evidence="2 3">Mal52</strain>
    </source>
</reference>
<dbReference type="PRINTS" id="PR00411">
    <property type="entry name" value="PNDRDTASEI"/>
</dbReference>
<gene>
    <name evidence="2" type="ORF">Mal52_11440</name>
</gene>
<proteinExistence type="predicted"/>
<dbReference type="InterPro" id="IPR050816">
    <property type="entry name" value="Flavin-dep_Halogenase_NPB"/>
</dbReference>
<dbReference type="AlphaFoldDB" id="A0A517ZJS1"/>
<dbReference type="KEGG" id="sdyn:Mal52_11440"/>
<dbReference type="EMBL" id="CP036276">
    <property type="protein sequence ID" value="QDU42677.1"/>
    <property type="molecule type" value="Genomic_DNA"/>
</dbReference>
<dbReference type="GO" id="GO:0071949">
    <property type="term" value="F:FAD binding"/>
    <property type="evidence" value="ECO:0007669"/>
    <property type="project" value="InterPro"/>
</dbReference>
<dbReference type="RefSeq" id="WP_145374693.1">
    <property type="nucleotide sequence ID" value="NZ_CP036276.1"/>
</dbReference>
<evidence type="ECO:0000313" key="2">
    <source>
        <dbReference type="EMBL" id="QDU42677.1"/>
    </source>
</evidence>
<evidence type="ECO:0000259" key="1">
    <source>
        <dbReference type="Pfam" id="PF01494"/>
    </source>
</evidence>
<keyword evidence="3" id="KW-1185">Reference proteome</keyword>
<dbReference type="SUPFAM" id="SSF51905">
    <property type="entry name" value="FAD/NAD(P)-binding domain"/>
    <property type="match status" value="1"/>
</dbReference>
<accession>A0A517ZJS1</accession>
<name>A0A517ZJS1_9PLAN</name>
<protein>
    <recommendedName>
        <fullName evidence="1">FAD-binding domain-containing protein</fullName>
    </recommendedName>
</protein>
<dbReference type="Proteomes" id="UP000319383">
    <property type="component" value="Chromosome"/>
</dbReference>
<dbReference type="InterPro" id="IPR002938">
    <property type="entry name" value="FAD-bd"/>
</dbReference>
<dbReference type="PANTHER" id="PTHR43747">
    <property type="entry name" value="FAD-BINDING PROTEIN"/>
    <property type="match status" value="1"/>
</dbReference>
<dbReference type="Pfam" id="PF01494">
    <property type="entry name" value="FAD_binding_3"/>
    <property type="match status" value="1"/>
</dbReference>
<organism evidence="2 3">
    <name type="scientific">Symmachiella dynata</name>
    <dbReference type="NCBI Taxonomy" id="2527995"/>
    <lineage>
        <taxon>Bacteria</taxon>
        <taxon>Pseudomonadati</taxon>
        <taxon>Planctomycetota</taxon>
        <taxon>Planctomycetia</taxon>
        <taxon>Planctomycetales</taxon>
        <taxon>Planctomycetaceae</taxon>
        <taxon>Symmachiella</taxon>
    </lineage>
</organism>
<dbReference type="InterPro" id="IPR036188">
    <property type="entry name" value="FAD/NAD-bd_sf"/>
</dbReference>
<evidence type="ECO:0000313" key="3">
    <source>
        <dbReference type="Proteomes" id="UP000319383"/>
    </source>
</evidence>
<sequence length="430" mass="47066">MADDWKFCKATAGSDAFCPPVEDAYDVIVVGGGPAGATVATLLAEFGHSVVLFERAGQQRFHVGESLIPETYWTLERLGLIDQLQASAFTKKYSVQFVNENNQESAPFYFDKHNPHESSQTWQVVRAEFDRMLLENAVKKGAVIHSAAQVQDVRFDGERAVGVRVKLAGEDDPRNVSAKVVVDATGQSAFLASRLKLKVPDPKLKMGTVWSYFRNARRDPGRDEGATLIIQTPGKKSWFWYIPLPDNIVSVGCTGTMEYMFAAGRGSAADVFTQEAERSTAITARLAESTRCDDFHTTKDFSYSSRQGAGDGWMLVGDALGFIDPVYSSGVYLALKSGEMGADAIHAALGEGDVSGEALGNWQAKYRGGVDSFRKLVYAFYSPEFSFAKFLKAHPQYHSNLVDILIGNVFRPGVDEIFDAMGDISPQTAV</sequence>